<evidence type="ECO:0000313" key="1">
    <source>
        <dbReference type="EMBL" id="PBD21029.1"/>
    </source>
</evidence>
<accession>A0A2A3K2T5</accession>
<dbReference type="EMBL" id="NTHN01000011">
    <property type="protein sequence ID" value="PBD21029.1"/>
    <property type="molecule type" value="Genomic_DNA"/>
</dbReference>
<comment type="caution">
    <text evidence="1">The sequence shown here is derived from an EMBL/GenBank/DDBJ whole genome shotgun (WGS) entry which is preliminary data.</text>
</comment>
<name>A0A2A3K2T5_9RHOB</name>
<gene>
    <name evidence="1" type="ORF">CLG85_00540</name>
</gene>
<reference evidence="1" key="1">
    <citation type="submission" date="2017-09" db="EMBL/GenBank/DDBJ databases">
        <title>Yangia sp. SAOS 153D whole genome sequencing.</title>
        <authorList>
            <person name="Verma A."/>
            <person name="Krishnamurthi S."/>
        </authorList>
    </citation>
    <scope>NUCLEOTIDE SEQUENCE [LARGE SCALE GENOMIC DNA]</scope>
    <source>
        <strain evidence="1">SAOS 153D</strain>
    </source>
</reference>
<organism evidence="1">
    <name type="scientific">Alloyangia mangrovi</name>
    <dbReference type="NCBI Taxonomy" id="1779329"/>
    <lineage>
        <taxon>Bacteria</taxon>
        <taxon>Pseudomonadati</taxon>
        <taxon>Pseudomonadota</taxon>
        <taxon>Alphaproteobacteria</taxon>
        <taxon>Rhodobacterales</taxon>
        <taxon>Roseobacteraceae</taxon>
        <taxon>Alloyangia</taxon>
    </lineage>
</organism>
<proteinExistence type="predicted"/>
<sequence length="98" mass="11197">MIITETSINLAATQTTLTQHRSKSVRAGDAGNIFPDPIEQHFAFVCWQCLENVVEHLSATRTYLRLWSRTADGFDQEPLVDVQDDYIFIFICITHLNP</sequence>
<dbReference type="AlphaFoldDB" id="A0A2A3K2T5"/>
<protein>
    <submittedName>
        <fullName evidence="1">Uncharacterized protein</fullName>
    </submittedName>
</protein>